<dbReference type="InterPro" id="IPR032466">
    <property type="entry name" value="Metal_Hydrolase"/>
</dbReference>
<comment type="similarity">
    <text evidence="1 5">Belongs to the metallo-dependent hydrolases superfamily. NagA family.</text>
</comment>
<keyword evidence="2 7" id="KW-0479">Metal-binding</keyword>
<feature type="binding site" evidence="7">
    <location>
        <position position="125"/>
    </location>
    <ligand>
        <name>Zn(2+)</name>
        <dbReference type="ChEBI" id="CHEBI:29105"/>
    </ligand>
</feature>
<keyword evidence="3 5" id="KW-0378">Hydrolase</keyword>
<comment type="caution">
    <text evidence="9">The sequence shown here is derived from an EMBL/GenBank/DDBJ whole genome shotgun (WGS) entry which is preliminary data.</text>
</comment>
<evidence type="ECO:0000259" key="8">
    <source>
        <dbReference type="Pfam" id="PF01979"/>
    </source>
</evidence>
<dbReference type="SUPFAM" id="SSF51556">
    <property type="entry name" value="Metallo-dependent hydrolases"/>
    <property type="match status" value="1"/>
</dbReference>
<dbReference type="InterPro" id="IPR003764">
    <property type="entry name" value="GlcNAc_6-P_deAcase"/>
</dbReference>
<dbReference type="Gene3D" id="3.20.20.140">
    <property type="entry name" value="Metal-dependent hydrolases"/>
    <property type="match status" value="1"/>
</dbReference>
<feature type="binding site" evidence="7">
    <location>
        <position position="188"/>
    </location>
    <ligand>
        <name>Zn(2+)</name>
        <dbReference type="ChEBI" id="CHEBI:29105"/>
    </ligand>
</feature>
<evidence type="ECO:0000256" key="2">
    <source>
        <dbReference type="ARBA" id="ARBA00022723"/>
    </source>
</evidence>
<evidence type="ECO:0000256" key="4">
    <source>
        <dbReference type="ARBA" id="ARBA00023277"/>
    </source>
</evidence>
<dbReference type="Gene3D" id="2.30.40.10">
    <property type="entry name" value="Urease, subunit C, domain 1"/>
    <property type="match status" value="1"/>
</dbReference>
<comment type="cofactor">
    <cofactor evidence="7">
        <name>a divalent metal cation</name>
        <dbReference type="ChEBI" id="CHEBI:60240"/>
    </cofactor>
    <text evidence="7">Binds 1 divalent metal cation per subunit.</text>
</comment>
<evidence type="ECO:0000313" key="9">
    <source>
        <dbReference type="EMBL" id="KAF1015245.1"/>
    </source>
</evidence>
<dbReference type="GO" id="GO:0008448">
    <property type="term" value="F:N-acetylglucosamine-6-phosphate deacetylase activity"/>
    <property type="evidence" value="ECO:0007669"/>
    <property type="project" value="InterPro"/>
</dbReference>
<protein>
    <submittedName>
        <fullName evidence="9">N-acetylglucosamine-6-phosphate deacetylase</fullName>
    </submittedName>
</protein>
<evidence type="ECO:0000313" key="10">
    <source>
        <dbReference type="Proteomes" id="UP000487117"/>
    </source>
</evidence>
<reference evidence="10" key="1">
    <citation type="journal article" date="2020" name="MBio">
        <title>Horizontal gene transfer to a defensive symbiont with a reduced genome amongst a multipartite beetle microbiome.</title>
        <authorList>
            <person name="Waterworth S.C."/>
            <person name="Florez L.V."/>
            <person name="Rees E.R."/>
            <person name="Hertweck C."/>
            <person name="Kaltenpoth M."/>
            <person name="Kwan J.C."/>
        </authorList>
    </citation>
    <scope>NUCLEOTIDE SEQUENCE [LARGE SCALE GENOMIC DNA]</scope>
</reference>
<feature type="active site" description="Proton donor/acceptor" evidence="6">
    <location>
        <position position="264"/>
    </location>
</feature>
<feature type="binding site" evidence="7">
    <location>
        <position position="209"/>
    </location>
    <ligand>
        <name>Zn(2+)</name>
        <dbReference type="ChEBI" id="CHEBI:29105"/>
    </ligand>
</feature>
<dbReference type="InterPro" id="IPR006680">
    <property type="entry name" value="Amidohydro-rel"/>
</dbReference>
<dbReference type="AlphaFoldDB" id="A0A7V8JLU0"/>
<dbReference type="PANTHER" id="PTHR11113:SF14">
    <property type="entry name" value="N-ACETYLGLUCOSAMINE-6-PHOSPHATE DEACETYLASE"/>
    <property type="match status" value="1"/>
</dbReference>
<name>A0A7V8JLU0_STEMA</name>
<dbReference type="EMBL" id="WNDS01000003">
    <property type="protein sequence ID" value="KAF1015245.1"/>
    <property type="molecule type" value="Genomic_DNA"/>
</dbReference>
<dbReference type="GO" id="GO:0006046">
    <property type="term" value="P:N-acetylglucosamine catabolic process"/>
    <property type="evidence" value="ECO:0007669"/>
    <property type="project" value="TreeGrafter"/>
</dbReference>
<sequence>MTELRSLHGRILTPLGWRRGRVHFDTQVRHLQVDDHSGADDGTLPVILPGFVDLHVHGAAGVDLMQGGDVARTISRTHARFGTTTLLATTMTAGIDEIEHALQGVAAVMAAPAADAAQIAGVHLEGPFISPQRLGAQPPRTVEATLARVQALHALAPIRVMTLASEIGQHTALIPALAALGIRVQIGHSAGRYEDAVAALQAGAVGFTHLFNGITGVDHYTPGVAAAALEHAQYAEIIPDLQHVHPGVIRLAARAIPRLYAVTDATAATGMPDGEYALGEQRVHKCMGCVRLASGSLAGSALTMDQGLRNLVQVGMELAEASQRVSTFPADYLGLADRGRIAPDTRADLVVLDAQLQLQQVFAAGTAIDLHAAHA</sequence>
<evidence type="ECO:0000256" key="6">
    <source>
        <dbReference type="PIRSR" id="PIRSR038994-1"/>
    </source>
</evidence>
<evidence type="ECO:0000256" key="7">
    <source>
        <dbReference type="PIRSR" id="PIRSR038994-3"/>
    </source>
</evidence>
<dbReference type="PIRSF" id="PIRSF038994">
    <property type="entry name" value="NagA"/>
    <property type="match status" value="1"/>
</dbReference>
<gene>
    <name evidence="9" type="primary">nagA_2</name>
    <name evidence="9" type="ORF">GAK31_02736</name>
</gene>
<evidence type="ECO:0000256" key="5">
    <source>
        <dbReference type="PIRNR" id="PIRNR038994"/>
    </source>
</evidence>
<dbReference type="PANTHER" id="PTHR11113">
    <property type="entry name" value="N-ACETYLGLUCOSAMINE-6-PHOSPHATE DEACETYLASE"/>
    <property type="match status" value="1"/>
</dbReference>
<evidence type="ECO:0000256" key="3">
    <source>
        <dbReference type="ARBA" id="ARBA00022801"/>
    </source>
</evidence>
<proteinExistence type="inferred from homology"/>
<feature type="domain" description="Amidohydrolase-related" evidence="8">
    <location>
        <begin position="46"/>
        <end position="356"/>
    </location>
</feature>
<evidence type="ECO:0000256" key="1">
    <source>
        <dbReference type="ARBA" id="ARBA00010716"/>
    </source>
</evidence>
<dbReference type="Pfam" id="PF01979">
    <property type="entry name" value="Amidohydro_1"/>
    <property type="match status" value="1"/>
</dbReference>
<accession>A0A7V8JLU0</accession>
<dbReference type="Proteomes" id="UP000487117">
    <property type="component" value="Unassembled WGS sequence"/>
</dbReference>
<dbReference type="InterPro" id="IPR011059">
    <property type="entry name" value="Metal-dep_hydrolase_composite"/>
</dbReference>
<organism evidence="9 10">
    <name type="scientific">Stenotrophomonas maltophilia</name>
    <name type="common">Pseudomonas maltophilia</name>
    <name type="synonym">Xanthomonas maltophilia</name>
    <dbReference type="NCBI Taxonomy" id="40324"/>
    <lineage>
        <taxon>Bacteria</taxon>
        <taxon>Pseudomonadati</taxon>
        <taxon>Pseudomonadota</taxon>
        <taxon>Gammaproteobacteria</taxon>
        <taxon>Lysobacterales</taxon>
        <taxon>Lysobacteraceae</taxon>
        <taxon>Stenotrophomonas</taxon>
        <taxon>Stenotrophomonas maltophilia group</taxon>
    </lineage>
</organism>
<dbReference type="GO" id="GO:0046872">
    <property type="term" value="F:metal ion binding"/>
    <property type="evidence" value="ECO:0007669"/>
    <property type="project" value="UniProtKB-KW"/>
</dbReference>
<keyword evidence="4 5" id="KW-0119">Carbohydrate metabolism</keyword>